<evidence type="ECO:0000256" key="1">
    <source>
        <dbReference type="SAM" id="Phobius"/>
    </source>
</evidence>
<keyword evidence="1" id="KW-0472">Membrane</keyword>
<dbReference type="EMBL" id="HBFQ01043900">
    <property type="protein sequence ID" value="CAD8856758.1"/>
    <property type="molecule type" value="Transcribed_RNA"/>
</dbReference>
<keyword evidence="1" id="KW-0812">Transmembrane</keyword>
<name>A0A7S1FCD2_NOCSC</name>
<sequence length="398" mass="45233">MPRVMECELASHGTADQDLVEAALEANPSGPLPSLPPQGFLVRFLCRCFLRHEENRDLIFQKARCNGRQIFFQHLRIRKDGGLNMVNGHQLFSVQRVMSVLTMFLFVCFNFYTVVFNLLSLIKIKNPNAVFPVVVEPNLERTKMLFVTWQLLFAAYETGVMLLMTTVSMFIVIKFNTCTSVDGMKHYRVWHLLRLVCQSIIPTMTNFSAMRAVQFLNPQVLSASFKIALTEVEHGHSLACVLGTFALQHVAFGVSGFCAFVLKFSTLVASLATLNNSPEGWSNYAMATEMFLLIGFLNQTCGITQISRVETKRLFLFVFGGENSEMEAGELDRQEVYLACVAQHICKDLYKEDPPLVRKFKRAVALQSFDHFDIQSMILHENEMLEVDAMTIRRSNYT</sequence>
<reference evidence="2" key="1">
    <citation type="submission" date="2021-01" db="EMBL/GenBank/DDBJ databases">
        <authorList>
            <person name="Corre E."/>
            <person name="Pelletier E."/>
            <person name="Niang G."/>
            <person name="Scheremetjew M."/>
            <person name="Finn R."/>
            <person name="Kale V."/>
            <person name="Holt S."/>
            <person name="Cochrane G."/>
            <person name="Meng A."/>
            <person name="Brown T."/>
            <person name="Cohen L."/>
        </authorList>
    </citation>
    <scope>NUCLEOTIDE SEQUENCE</scope>
</reference>
<gene>
    <name evidence="2" type="ORF">NSCI0253_LOCUS31110</name>
</gene>
<accession>A0A7S1FCD2</accession>
<organism evidence="2">
    <name type="scientific">Noctiluca scintillans</name>
    <name type="common">Sea sparkle</name>
    <name type="synonym">Red tide dinoflagellate</name>
    <dbReference type="NCBI Taxonomy" id="2966"/>
    <lineage>
        <taxon>Eukaryota</taxon>
        <taxon>Sar</taxon>
        <taxon>Alveolata</taxon>
        <taxon>Dinophyceae</taxon>
        <taxon>Noctilucales</taxon>
        <taxon>Noctilucaceae</taxon>
        <taxon>Noctiluca</taxon>
    </lineage>
</organism>
<protein>
    <submittedName>
        <fullName evidence="2">Uncharacterized protein</fullName>
    </submittedName>
</protein>
<proteinExistence type="predicted"/>
<keyword evidence="1" id="KW-1133">Transmembrane helix</keyword>
<evidence type="ECO:0000313" key="2">
    <source>
        <dbReference type="EMBL" id="CAD8856758.1"/>
    </source>
</evidence>
<feature type="transmembrane region" description="Helical" evidence="1">
    <location>
        <begin position="100"/>
        <end position="124"/>
    </location>
</feature>
<feature type="transmembrane region" description="Helical" evidence="1">
    <location>
        <begin position="144"/>
        <end position="172"/>
    </location>
</feature>
<dbReference type="AlphaFoldDB" id="A0A7S1FCD2"/>